<gene>
    <name evidence="8" type="ORF">CARN2_3328</name>
</gene>
<comment type="catalytic activity">
    <reaction evidence="6">
        <text>a 6-O-methyl-2'-deoxyguanosine in DNA + L-cysteinyl-[protein] = S-methyl-L-cysteinyl-[protein] + a 2'-deoxyguanosine in DNA</text>
        <dbReference type="Rhea" id="RHEA:24000"/>
        <dbReference type="Rhea" id="RHEA-COMP:10131"/>
        <dbReference type="Rhea" id="RHEA-COMP:10132"/>
        <dbReference type="Rhea" id="RHEA-COMP:11367"/>
        <dbReference type="Rhea" id="RHEA-COMP:11368"/>
        <dbReference type="ChEBI" id="CHEBI:29950"/>
        <dbReference type="ChEBI" id="CHEBI:82612"/>
        <dbReference type="ChEBI" id="CHEBI:85445"/>
        <dbReference type="ChEBI" id="CHEBI:85448"/>
        <dbReference type="EC" id="2.1.1.63"/>
    </reaction>
</comment>
<dbReference type="NCBIfam" id="TIGR00589">
    <property type="entry name" value="ogt"/>
    <property type="match status" value="1"/>
</dbReference>
<evidence type="ECO:0000313" key="8">
    <source>
        <dbReference type="EMBL" id="CBH97852.1"/>
    </source>
</evidence>
<comment type="caution">
    <text evidence="8">The sequence shown here is derived from an EMBL/GenBank/DDBJ whole genome shotgun (WGS) entry which is preliminary data.</text>
</comment>
<evidence type="ECO:0000256" key="6">
    <source>
        <dbReference type="ARBA" id="ARBA00049348"/>
    </source>
</evidence>
<protein>
    <submittedName>
        <fullName evidence="8">Putative methylated-DNA-(Protein)-cysteine S-methyltransferase (Ogt) (Modular protein)</fullName>
        <ecNumber evidence="8">2.1.1.63</ecNumber>
    </submittedName>
</protein>
<dbReference type="GO" id="GO:0032259">
    <property type="term" value="P:methylation"/>
    <property type="evidence" value="ECO:0007669"/>
    <property type="project" value="UniProtKB-KW"/>
</dbReference>
<dbReference type="Pfam" id="PF01035">
    <property type="entry name" value="DNA_binding_1"/>
    <property type="match status" value="1"/>
</dbReference>
<keyword evidence="3 8" id="KW-0808">Transferase</keyword>
<dbReference type="Gene3D" id="1.10.10.10">
    <property type="entry name" value="Winged helix-like DNA-binding domain superfamily/Winged helix DNA-binding domain"/>
    <property type="match status" value="1"/>
</dbReference>
<evidence type="ECO:0000256" key="5">
    <source>
        <dbReference type="ARBA" id="ARBA00023204"/>
    </source>
</evidence>
<evidence type="ECO:0000256" key="3">
    <source>
        <dbReference type="ARBA" id="ARBA00022679"/>
    </source>
</evidence>
<dbReference type="SUPFAM" id="SSF46767">
    <property type="entry name" value="Methylated DNA-protein cysteine methyltransferase, C-terminal domain"/>
    <property type="match status" value="1"/>
</dbReference>
<feature type="domain" description="Methylated-DNA-[protein]-cysteine S-methyltransferase DNA binding" evidence="7">
    <location>
        <begin position="88"/>
        <end position="171"/>
    </location>
</feature>
<dbReference type="EMBL" id="CABM01000048">
    <property type="protein sequence ID" value="CBH97852.1"/>
    <property type="molecule type" value="Genomic_DNA"/>
</dbReference>
<dbReference type="InterPro" id="IPR014048">
    <property type="entry name" value="MethylDNA_cys_MeTrfase_DNA-bd"/>
</dbReference>
<dbReference type="InterPro" id="IPR036217">
    <property type="entry name" value="MethylDNA_cys_MeTrfase_DNAb"/>
</dbReference>
<dbReference type="PANTHER" id="PTHR10815:SF13">
    <property type="entry name" value="METHYLATED-DNA--PROTEIN-CYSTEINE METHYLTRANSFERASE"/>
    <property type="match status" value="1"/>
</dbReference>
<keyword evidence="5" id="KW-0234">DNA repair</keyword>
<dbReference type="InterPro" id="IPR036631">
    <property type="entry name" value="MGMT_N_sf"/>
</dbReference>
<dbReference type="InterPro" id="IPR036388">
    <property type="entry name" value="WH-like_DNA-bd_sf"/>
</dbReference>
<dbReference type="InterPro" id="IPR001497">
    <property type="entry name" value="MethylDNA_cys_MeTrfase_AS"/>
</dbReference>
<dbReference type="GO" id="GO:0006281">
    <property type="term" value="P:DNA repair"/>
    <property type="evidence" value="ECO:0007669"/>
    <property type="project" value="UniProtKB-KW"/>
</dbReference>
<sequence>MSASNLVPQRSAQPALQPSWDAVLDLPFGKLGLRCSETEVRALEYLPAATPPRAARTPLAREVQAQLQAYCRDPGHRFDLPLAPAGTAFQRRVWALLREIPRGATRTYGEAARQLGSAARAVGQACGANPYAPVIPCHRIVAAAGLGGFAHSTDAAGELLRIKRWLLLHERGSATEGAQAALGLSQSQHAEAVATGGMAQSLHPGAGNA</sequence>
<evidence type="ECO:0000256" key="4">
    <source>
        <dbReference type="ARBA" id="ARBA00022763"/>
    </source>
</evidence>
<dbReference type="SUPFAM" id="SSF53155">
    <property type="entry name" value="Methylated DNA-protein cysteine methyltransferase domain"/>
    <property type="match status" value="1"/>
</dbReference>
<comment type="catalytic activity">
    <reaction evidence="1">
        <text>a 4-O-methyl-thymidine in DNA + L-cysteinyl-[protein] = a thymidine in DNA + S-methyl-L-cysteinyl-[protein]</text>
        <dbReference type="Rhea" id="RHEA:53428"/>
        <dbReference type="Rhea" id="RHEA-COMP:10131"/>
        <dbReference type="Rhea" id="RHEA-COMP:10132"/>
        <dbReference type="Rhea" id="RHEA-COMP:13555"/>
        <dbReference type="Rhea" id="RHEA-COMP:13556"/>
        <dbReference type="ChEBI" id="CHEBI:29950"/>
        <dbReference type="ChEBI" id="CHEBI:82612"/>
        <dbReference type="ChEBI" id="CHEBI:137386"/>
        <dbReference type="ChEBI" id="CHEBI:137387"/>
        <dbReference type="EC" id="2.1.1.63"/>
    </reaction>
</comment>
<keyword evidence="2 8" id="KW-0489">Methyltransferase</keyword>
<evidence type="ECO:0000256" key="2">
    <source>
        <dbReference type="ARBA" id="ARBA00022603"/>
    </source>
</evidence>
<dbReference type="AlphaFoldDB" id="E6PSE5"/>
<evidence type="ECO:0000256" key="1">
    <source>
        <dbReference type="ARBA" id="ARBA00001286"/>
    </source>
</evidence>
<dbReference type="GO" id="GO:0003908">
    <property type="term" value="F:methylated-DNA-[protein]-cysteine S-methyltransferase activity"/>
    <property type="evidence" value="ECO:0007669"/>
    <property type="project" value="UniProtKB-EC"/>
</dbReference>
<accession>E6PSE5</accession>
<reference evidence="8" key="1">
    <citation type="submission" date="2009-10" db="EMBL/GenBank/DDBJ databases">
        <title>Diversity of trophic interactions inside an arsenic-rich microbial ecosystem.</title>
        <authorList>
            <person name="Bertin P.N."/>
            <person name="Heinrich-Salmeron A."/>
            <person name="Pelletier E."/>
            <person name="Goulhen-Chollet F."/>
            <person name="Arsene-Ploetze F."/>
            <person name="Gallien S."/>
            <person name="Calteau A."/>
            <person name="Vallenet D."/>
            <person name="Casiot C."/>
            <person name="Chane-Woon-Ming B."/>
            <person name="Giloteaux L."/>
            <person name="Barakat M."/>
            <person name="Bonnefoy V."/>
            <person name="Bruneel O."/>
            <person name="Chandler M."/>
            <person name="Cleiss J."/>
            <person name="Duran R."/>
            <person name="Elbaz-Poulichet F."/>
            <person name="Fonknechten N."/>
            <person name="Lauga B."/>
            <person name="Mornico D."/>
            <person name="Ortet P."/>
            <person name="Schaeffer C."/>
            <person name="Siguier P."/>
            <person name="Alexander Thil Smith A."/>
            <person name="Van Dorsselaer A."/>
            <person name="Weissenbach J."/>
            <person name="Medigue C."/>
            <person name="Le Paslier D."/>
        </authorList>
    </citation>
    <scope>NUCLEOTIDE SEQUENCE</scope>
</reference>
<dbReference type="CDD" id="cd06445">
    <property type="entry name" value="ATase"/>
    <property type="match status" value="1"/>
</dbReference>
<dbReference type="PROSITE" id="PS00374">
    <property type="entry name" value="MGMT"/>
    <property type="match status" value="1"/>
</dbReference>
<proteinExistence type="predicted"/>
<dbReference type="PANTHER" id="PTHR10815">
    <property type="entry name" value="METHYLATED-DNA--PROTEIN-CYSTEINE METHYLTRANSFERASE"/>
    <property type="match status" value="1"/>
</dbReference>
<organism evidence="8">
    <name type="scientific">mine drainage metagenome</name>
    <dbReference type="NCBI Taxonomy" id="410659"/>
    <lineage>
        <taxon>unclassified sequences</taxon>
        <taxon>metagenomes</taxon>
        <taxon>ecological metagenomes</taxon>
    </lineage>
</organism>
<dbReference type="EC" id="2.1.1.63" evidence="8"/>
<keyword evidence="4" id="KW-0227">DNA damage</keyword>
<name>E6PSE5_9ZZZZ</name>
<evidence type="ECO:0000259" key="7">
    <source>
        <dbReference type="Pfam" id="PF01035"/>
    </source>
</evidence>